<keyword evidence="2 6" id="KW-0238">DNA-binding</keyword>
<sequence length="132" mass="14540">MPHRSAVFEVFAEAIKAAANGRLLKLMELMAQREHSVEDLARLTGMAMTTASAHLQTMNRAGWVSKRRERTTVHYRLSGDDMAQLYTAAKRVVLNRYPLLRQILDAYMSDPYGLFADEGVAVGGGVGASVRG</sequence>
<reference evidence="7 8" key="1">
    <citation type="submission" date="2017-03" db="EMBL/GenBank/DDBJ databases">
        <authorList>
            <person name="Afonso C.L."/>
            <person name="Miller P.J."/>
            <person name="Scott M.A."/>
            <person name="Spackman E."/>
            <person name="Goraichik I."/>
            <person name="Dimitrov K.M."/>
            <person name="Suarez D.L."/>
            <person name="Swayne D.E."/>
        </authorList>
    </citation>
    <scope>NUCLEOTIDE SEQUENCE [LARGE SCALE GENOMIC DNA]</scope>
    <source>
        <strain evidence="5">6</strain>
        <strain evidence="8">6(3)</strain>
        <strain evidence="6">8</strain>
        <strain evidence="7">8(6)</strain>
    </source>
</reference>
<dbReference type="PANTHER" id="PTHR43132">
    <property type="entry name" value="ARSENICAL RESISTANCE OPERON REPRESSOR ARSR-RELATED"/>
    <property type="match status" value="1"/>
</dbReference>
<protein>
    <submittedName>
        <fullName evidence="6">DNA-binding transcriptional regulator, ArsR family</fullName>
    </submittedName>
</protein>
<keyword evidence="3" id="KW-0804">Transcription</keyword>
<dbReference type="SMART" id="SM00418">
    <property type="entry name" value="HTH_ARSR"/>
    <property type="match status" value="1"/>
</dbReference>
<dbReference type="InterPro" id="IPR011991">
    <property type="entry name" value="ArsR-like_HTH"/>
</dbReference>
<evidence type="ECO:0000256" key="3">
    <source>
        <dbReference type="ARBA" id="ARBA00023163"/>
    </source>
</evidence>
<dbReference type="PANTHER" id="PTHR43132:SF8">
    <property type="entry name" value="HTH-TYPE TRANSCRIPTIONAL REGULATOR KMTR"/>
    <property type="match status" value="1"/>
</dbReference>
<dbReference type="InterPro" id="IPR036390">
    <property type="entry name" value="WH_DNA-bd_sf"/>
</dbReference>
<dbReference type="RefSeq" id="WP_083248778.1">
    <property type="nucleotide sequence ID" value="NZ_CP017150.1"/>
</dbReference>
<dbReference type="Gene3D" id="1.10.10.10">
    <property type="entry name" value="Winged helix-like DNA-binding domain superfamily/Winged helix DNA-binding domain"/>
    <property type="match status" value="1"/>
</dbReference>
<evidence type="ECO:0000313" key="5">
    <source>
        <dbReference type="EMBL" id="SMY00533.1"/>
    </source>
</evidence>
<evidence type="ECO:0000313" key="8">
    <source>
        <dbReference type="Proteomes" id="UP000234327"/>
    </source>
</evidence>
<gene>
    <name evidence="5" type="ORF">BAURA63_03453</name>
    <name evidence="6" type="ORF">BAURA86_03074</name>
</gene>
<dbReference type="Pfam" id="PF01022">
    <property type="entry name" value="HTH_5"/>
    <property type="match status" value="1"/>
</dbReference>
<dbReference type="PROSITE" id="PS50987">
    <property type="entry name" value="HTH_ARSR_2"/>
    <property type="match status" value="1"/>
</dbReference>
<evidence type="ECO:0000313" key="6">
    <source>
        <dbReference type="EMBL" id="SMY01503.1"/>
    </source>
</evidence>
<name>A0A2H1KNW6_BREAU</name>
<dbReference type="InterPro" id="IPR051011">
    <property type="entry name" value="Metal_resp_trans_reg"/>
</dbReference>
<dbReference type="EMBL" id="FXYZ01000024">
    <property type="protein sequence ID" value="SMY00533.1"/>
    <property type="molecule type" value="Genomic_DNA"/>
</dbReference>
<evidence type="ECO:0000313" key="7">
    <source>
        <dbReference type="Proteomes" id="UP000234300"/>
    </source>
</evidence>
<dbReference type="GO" id="GO:0003677">
    <property type="term" value="F:DNA binding"/>
    <property type="evidence" value="ECO:0007669"/>
    <property type="project" value="UniProtKB-KW"/>
</dbReference>
<dbReference type="CDD" id="cd00090">
    <property type="entry name" value="HTH_ARSR"/>
    <property type="match status" value="1"/>
</dbReference>
<dbReference type="EMBL" id="FXZI01000012">
    <property type="protein sequence ID" value="SMY01503.1"/>
    <property type="molecule type" value="Genomic_DNA"/>
</dbReference>
<evidence type="ECO:0000259" key="4">
    <source>
        <dbReference type="PROSITE" id="PS50987"/>
    </source>
</evidence>
<dbReference type="Proteomes" id="UP000234300">
    <property type="component" value="Unassembled WGS sequence"/>
</dbReference>
<accession>A0A2H1KNW6</accession>
<dbReference type="InterPro" id="IPR036388">
    <property type="entry name" value="WH-like_DNA-bd_sf"/>
</dbReference>
<organism evidence="6 7">
    <name type="scientific">Brevibacterium aurantiacum</name>
    <dbReference type="NCBI Taxonomy" id="273384"/>
    <lineage>
        <taxon>Bacteria</taxon>
        <taxon>Bacillati</taxon>
        <taxon>Actinomycetota</taxon>
        <taxon>Actinomycetes</taxon>
        <taxon>Micrococcales</taxon>
        <taxon>Brevibacteriaceae</taxon>
        <taxon>Brevibacterium</taxon>
    </lineage>
</organism>
<dbReference type="OrthoDB" id="9802028at2"/>
<dbReference type="Proteomes" id="UP000234327">
    <property type="component" value="Unassembled WGS sequence"/>
</dbReference>
<dbReference type="AlphaFoldDB" id="A0A2H1KNW6"/>
<proteinExistence type="predicted"/>
<dbReference type="InterPro" id="IPR001845">
    <property type="entry name" value="HTH_ArsR_DNA-bd_dom"/>
</dbReference>
<evidence type="ECO:0000256" key="2">
    <source>
        <dbReference type="ARBA" id="ARBA00023125"/>
    </source>
</evidence>
<dbReference type="SUPFAM" id="SSF46785">
    <property type="entry name" value="Winged helix' DNA-binding domain"/>
    <property type="match status" value="1"/>
</dbReference>
<dbReference type="GO" id="GO:0003700">
    <property type="term" value="F:DNA-binding transcription factor activity"/>
    <property type="evidence" value="ECO:0007669"/>
    <property type="project" value="InterPro"/>
</dbReference>
<keyword evidence="1" id="KW-0805">Transcription regulation</keyword>
<evidence type="ECO:0000256" key="1">
    <source>
        <dbReference type="ARBA" id="ARBA00023015"/>
    </source>
</evidence>
<feature type="domain" description="HTH arsR-type" evidence="4">
    <location>
        <begin position="3"/>
        <end position="97"/>
    </location>
</feature>